<evidence type="ECO:0000259" key="2">
    <source>
        <dbReference type="Pfam" id="PF00535"/>
    </source>
</evidence>
<dbReference type="GO" id="GO:0016758">
    <property type="term" value="F:hexosyltransferase activity"/>
    <property type="evidence" value="ECO:0007669"/>
    <property type="project" value="UniProtKB-ARBA"/>
</dbReference>
<sequence>MQTSISFIVIGKNESKHLINCFDSINRLKFLCTIFSFETIYVDSASVDNSIELALDHTAIDKVFRVDGCINAAIARNVGAENSTGTILCFLDADMELFEDEFSSLLEQVVENDVPFASGDLLDIEYDAHGSVESERRRYNIDSNRYEITTGGLFVINRDTWDSVNGMRNTFRRNQDLDLGLRLAKSGVKMLRIGKVIAAHHTVSYVSNDRFSKDLMSGNFLYPGVLIRKNFFNKYAHRHLYKSYCSSMFLLASLFQSLMYNSIYFIALYMTFWSIKKLYSEGNVRGIGRYMLRRLSIDASFFIGFLAFYPSSKYKSKFRVESFG</sequence>
<feature type="transmembrane region" description="Helical" evidence="1">
    <location>
        <begin position="290"/>
        <end position="309"/>
    </location>
</feature>
<dbReference type="Proteomes" id="UP000253987">
    <property type="component" value="Unassembled WGS sequence"/>
</dbReference>
<dbReference type="PANTHER" id="PTHR22916">
    <property type="entry name" value="GLYCOSYLTRANSFERASE"/>
    <property type="match status" value="1"/>
</dbReference>
<dbReference type="Pfam" id="PF00535">
    <property type="entry name" value="Glycos_transf_2"/>
    <property type="match status" value="1"/>
</dbReference>
<evidence type="ECO:0000313" key="3">
    <source>
        <dbReference type="EMBL" id="PXX88888.1"/>
    </source>
</evidence>
<proteinExistence type="predicted"/>
<evidence type="ECO:0000313" key="4">
    <source>
        <dbReference type="Proteomes" id="UP000253987"/>
    </source>
</evidence>
<evidence type="ECO:0000256" key="1">
    <source>
        <dbReference type="SAM" id="Phobius"/>
    </source>
</evidence>
<dbReference type="Gene3D" id="3.90.550.10">
    <property type="entry name" value="Spore Coat Polysaccharide Biosynthesis Protein SpsA, Chain A"/>
    <property type="match status" value="1"/>
</dbReference>
<keyword evidence="1" id="KW-0472">Membrane</keyword>
<dbReference type="EMBL" id="QFWX01000010">
    <property type="protein sequence ID" value="PXX88888.1"/>
    <property type="molecule type" value="Genomic_DNA"/>
</dbReference>
<keyword evidence="1" id="KW-1133">Transmembrane helix</keyword>
<dbReference type="PANTHER" id="PTHR22916:SF3">
    <property type="entry name" value="UDP-GLCNAC:BETAGAL BETA-1,3-N-ACETYLGLUCOSAMINYLTRANSFERASE-LIKE PROTEIN 1"/>
    <property type="match status" value="1"/>
</dbReference>
<reference evidence="4" key="1">
    <citation type="submission" date="2018-05" db="EMBL/GenBank/DDBJ databases">
        <authorList>
            <person name="Lu D."/>
        </authorList>
    </citation>
    <scope>NUCLEOTIDE SEQUENCE [LARGE SCALE GENOMIC DNA]</scope>
    <source>
        <strain evidence="4">F01</strain>
    </source>
</reference>
<dbReference type="RefSeq" id="WP_114614430.1">
    <property type="nucleotide sequence ID" value="NZ_QFWX01000010.1"/>
</dbReference>
<feature type="transmembrane region" description="Helical" evidence="1">
    <location>
        <begin position="248"/>
        <end position="270"/>
    </location>
</feature>
<protein>
    <recommendedName>
        <fullName evidence="2">Glycosyltransferase 2-like domain-containing protein</fullName>
    </recommendedName>
</protein>
<dbReference type="OrthoDB" id="6813549at2"/>
<reference evidence="3 4" key="2">
    <citation type="submission" date="2018-06" db="EMBL/GenBank/DDBJ databases">
        <title>Marinobactersediminissp. nov, a moderately halophilic bacterium isolated from marine solar saltern.</title>
        <authorList>
            <person name="Zhang Y."/>
        </authorList>
    </citation>
    <scope>NUCLEOTIDE SEQUENCE [LARGE SCALE GENOMIC DNA]</scope>
    <source>
        <strain evidence="3 4">F01</strain>
    </source>
</reference>
<dbReference type="SUPFAM" id="SSF53448">
    <property type="entry name" value="Nucleotide-diphospho-sugar transferases"/>
    <property type="match status" value="1"/>
</dbReference>
<name>A0A2V3ZFA2_9GAMM</name>
<keyword evidence="4" id="KW-1185">Reference proteome</keyword>
<organism evidence="3 4">
    <name type="scientific">Marinobacter vulgaris</name>
    <dbReference type="NCBI Taxonomy" id="1928331"/>
    <lineage>
        <taxon>Bacteria</taxon>
        <taxon>Pseudomonadati</taxon>
        <taxon>Pseudomonadota</taxon>
        <taxon>Gammaproteobacteria</taxon>
        <taxon>Pseudomonadales</taxon>
        <taxon>Marinobacteraceae</taxon>
        <taxon>Marinobacter</taxon>
    </lineage>
</organism>
<dbReference type="InterPro" id="IPR001173">
    <property type="entry name" value="Glyco_trans_2-like"/>
</dbReference>
<gene>
    <name evidence="3" type="ORF">DIT71_17020</name>
</gene>
<dbReference type="AlphaFoldDB" id="A0A2V3ZFA2"/>
<comment type="caution">
    <text evidence="3">The sequence shown here is derived from an EMBL/GenBank/DDBJ whole genome shotgun (WGS) entry which is preliminary data.</text>
</comment>
<keyword evidence="1" id="KW-0812">Transmembrane</keyword>
<feature type="domain" description="Glycosyltransferase 2-like" evidence="2">
    <location>
        <begin position="6"/>
        <end position="136"/>
    </location>
</feature>
<accession>A0A2V3ZFA2</accession>
<dbReference type="InterPro" id="IPR029044">
    <property type="entry name" value="Nucleotide-diphossugar_trans"/>
</dbReference>